<evidence type="ECO:0000313" key="4">
    <source>
        <dbReference type="EMBL" id="EQB61900.1"/>
    </source>
</evidence>
<evidence type="ECO:0000256" key="2">
    <source>
        <dbReference type="SAM" id="MobiDB-lite"/>
    </source>
</evidence>
<name>T0MLG2_9MICR</name>
<dbReference type="InterPro" id="IPR023394">
    <property type="entry name" value="Sec7_C_sf"/>
</dbReference>
<reference evidence="4 5" key="1">
    <citation type="journal article" date="2013" name="BMC Genomics">
        <title>Genome sequencing and comparative genomics of honey bee microsporidia, Nosema apis reveal novel insights into host-parasite interactions.</title>
        <authorList>
            <person name="Chen Yp."/>
            <person name="Pettis J.S."/>
            <person name="Zhao Y."/>
            <person name="Liu X."/>
            <person name="Tallon L.J."/>
            <person name="Sadzewicz L.D."/>
            <person name="Li R."/>
            <person name="Zheng H."/>
            <person name="Huang S."/>
            <person name="Zhang X."/>
            <person name="Hamilton M.C."/>
            <person name="Pernal S.F."/>
            <person name="Melathopoulos A.P."/>
            <person name="Yan X."/>
            <person name="Evans J.D."/>
        </authorList>
    </citation>
    <scope>NUCLEOTIDE SEQUENCE [LARGE SCALE GENOMIC DNA]</scope>
    <source>
        <strain evidence="4 5">BRL 01</strain>
    </source>
</reference>
<dbReference type="EMBL" id="KE647067">
    <property type="protein sequence ID" value="EQB61900.1"/>
    <property type="molecule type" value="Genomic_DNA"/>
</dbReference>
<organism evidence="4 5">
    <name type="scientific">Vairimorpha apis BRL 01</name>
    <dbReference type="NCBI Taxonomy" id="1037528"/>
    <lineage>
        <taxon>Eukaryota</taxon>
        <taxon>Fungi</taxon>
        <taxon>Fungi incertae sedis</taxon>
        <taxon>Microsporidia</taxon>
        <taxon>Nosematidae</taxon>
        <taxon>Vairimorpha</taxon>
    </lineage>
</organism>
<feature type="compositionally biased region" description="Basic and acidic residues" evidence="2">
    <location>
        <begin position="63"/>
        <end position="76"/>
    </location>
</feature>
<gene>
    <name evidence="4" type="ORF">NAPIS_ORF00516</name>
</gene>
<dbReference type="InterPro" id="IPR000904">
    <property type="entry name" value="Sec7_dom"/>
</dbReference>
<dbReference type="OrthoDB" id="430364at2759"/>
<evidence type="ECO:0000313" key="5">
    <source>
        <dbReference type="Proteomes" id="UP000053780"/>
    </source>
</evidence>
<feature type="domain" description="SEC7" evidence="3">
    <location>
        <begin position="1"/>
        <end position="144"/>
    </location>
</feature>
<keyword evidence="1" id="KW-0175">Coiled coil</keyword>
<protein>
    <submittedName>
        <fullName evidence="4">Arf guanine nucleotide exchange factor</fullName>
    </submittedName>
</protein>
<keyword evidence="5" id="KW-1185">Reference proteome</keyword>
<dbReference type="HOGENOM" id="CLU_381344_0_0_1"/>
<dbReference type="PANTHER" id="PTHR10663">
    <property type="entry name" value="GUANYL-NUCLEOTIDE EXCHANGE FACTOR"/>
    <property type="match status" value="1"/>
</dbReference>
<dbReference type="Gene3D" id="1.10.1000.11">
    <property type="entry name" value="Arf Nucleotide-binding Site Opener,domain 2"/>
    <property type="match status" value="1"/>
</dbReference>
<dbReference type="SUPFAM" id="SSF48425">
    <property type="entry name" value="Sec7 domain"/>
    <property type="match status" value="1"/>
</dbReference>
<sequence>MRCYLDSFYLVGETQNIHRILEIFSRRYCENVLRDNVNNVFIENVDLKVDEKDESIKTYNNNGEKDNNLKTETDSENMEQDKNIYYDITFQITFSLLLLNTKMHNPNIKTKPSFEEYMMDFKDENMGPYDANYMLEMYTSIKNHKLNVPSTNKRSLTHFDVYTKIYENDKFISNDYKKEINTIKFSGYNKLSNNEEVKSVYCFNNYKPHKCLLNNEKKDKSVENYVNNRNEEIKFGNYLNIEKLQNCFHNKKTNNEEIFIQTKPDYSEFLFYINRIYTYLIDNLIIENPTFLDISYEKFLIVCKNVSLNYVKIYLIYNRENFYRFLNMFNFYLQQPGELRIFKIFINILAKISIKKSSEIYQIQNQYRQIYNKIITNEKLNVANIIIIKELIKINTKEYIIKPLVYILKSNINNVQDITYLSTSQKLILYQDDFCYLNLLKNCEDKFNVILSLLENNQIKITEEFLEFIKNINNYSEDSFYVLMLIRINRLKTYLNFESSNNNIENNIKNLTINSKTINTNNSTDERNIKCVLNMNNNINENRINPNSTDVLNLKLTSMYNINKINEILDDEFIKTNYKLETWKKLNLFYTSSLNIYNDKILKNIIKKSCLRKCSLTNSIPFCVNFMLKKCKEIDIKENINYTLWIINLISSSLVVLINVLKETEDLSSAIKKIFISRLKKYSEGAHLCCECGYTDSTIVEEYLKTIVNEKKISKKEIEFFRFTEL</sequence>
<dbReference type="InterPro" id="IPR035999">
    <property type="entry name" value="Sec7_dom_sf"/>
</dbReference>
<dbReference type="AlphaFoldDB" id="T0MLG2"/>
<dbReference type="GO" id="GO:0005085">
    <property type="term" value="F:guanyl-nucleotide exchange factor activity"/>
    <property type="evidence" value="ECO:0007669"/>
    <property type="project" value="InterPro"/>
</dbReference>
<dbReference type="VEuPathDB" id="MicrosporidiaDB:NAPIS_ORF00516"/>
<evidence type="ECO:0000256" key="1">
    <source>
        <dbReference type="SAM" id="Coils"/>
    </source>
</evidence>
<feature type="region of interest" description="Disordered" evidence="2">
    <location>
        <begin position="57"/>
        <end position="76"/>
    </location>
</feature>
<dbReference type="PROSITE" id="PS50190">
    <property type="entry name" value="SEC7"/>
    <property type="match status" value="1"/>
</dbReference>
<evidence type="ECO:0000259" key="3">
    <source>
        <dbReference type="PROSITE" id="PS50190"/>
    </source>
</evidence>
<dbReference type="Proteomes" id="UP000053780">
    <property type="component" value="Unassembled WGS sequence"/>
</dbReference>
<feature type="coiled-coil region" evidence="1">
    <location>
        <begin position="494"/>
        <end position="521"/>
    </location>
</feature>
<proteinExistence type="predicted"/>
<accession>T0MLG2</accession>
<dbReference type="Pfam" id="PF01369">
    <property type="entry name" value="Sec7"/>
    <property type="match status" value="1"/>
</dbReference>
<dbReference type="GO" id="GO:0032012">
    <property type="term" value="P:regulation of ARF protein signal transduction"/>
    <property type="evidence" value="ECO:0007669"/>
    <property type="project" value="InterPro"/>
</dbReference>